<dbReference type="GO" id="GO:0005737">
    <property type="term" value="C:cytoplasm"/>
    <property type="evidence" value="ECO:0007669"/>
    <property type="project" value="Ensembl"/>
</dbReference>
<dbReference type="GO" id="GO:0008083">
    <property type="term" value="F:growth factor activity"/>
    <property type="evidence" value="ECO:0007669"/>
    <property type="project" value="UniProtKB-KW"/>
</dbReference>
<dbReference type="GO" id="GO:0030308">
    <property type="term" value="P:negative regulation of cell growth"/>
    <property type="evidence" value="ECO:0007669"/>
    <property type="project" value="Ensembl"/>
</dbReference>
<sequence>MALSSKFLLWFCCFAWLCVPSSLSSQASRGEAQIAAGAELESEAEPWSLLQPVDGRDRSGFLPPLFKVLSDGPGGAPRLQPDSRALHYMKKLYKAYATKDGIPKSNRSHLYNTVRLFTPCAQHKQAPGDQVAGILPPVDLLFDLDRVTAVERLLKSVLLYTVNHSVSLPSAVKCACNLVIKEPAPSGQSLPGAPHSFTLNSQFEFGKKHRWIEVDVTTLLQPLVGSNKKIHMSVNFTCTREQPRRPSARDGPSDVTLLVSPSLILYLNDTSARAHHSRLSLHDARRPSPGPDQRSNVSAYPVGEEAAEDGRSSRHRRGQDTVVSELKKPLVPASLNLSDYFKQFLFPQNECELHDFRLSFSQLKWDNWIVAPGRYNPRYCKGDCPRAAGHRYGSVAHTMVQNIIHETLDPSVPRSSCVPARYSPLSVLTVEPDGSIAYKEYEDMIATKCTCR</sequence>
<evidence type="ECO:0000256" key="14">
    <source>
        <dbReference type="SAM" id="MobiDB-lite"/>
    </source>
</evidence>
<gene>
    <name evidence="17" type="primary">GDF9</name>
</gene>
<dbReference type="GO" id="GO:0001555">
    <property type="term" value="P:oocyte growth"/>
    <property type="evidence" value="ECO:0007669"/>
    <property type="project" value="Ensembl"/>
</dbReference>
<dbReference type="InterPro" id="IPR017948">
    <property type="entry name" value="TGFb_CS"/>
</dbReference>
<evidence type="ECO:0000256" key="7">
    <source>
        <dbReference type="ARBA" id="ARBA00022685"/>
    </source>
</evidence>
<evidence type="ECO:0000256" key="10">
    <source>
        <dbReference type="ARBA" id="ARBA00023157"/>
    </source>
</evidence>
<accession>A0A8B7G733</accession>
<dbReference type="PROSITE" id="PS51362">
    <property type="entry name" value="TGF_BETA_2"/>
    <property type="match status" value="1"/>
</dbReference>
<dbReference type="Pfam" id="PF00019">
    <property type="entry name" value="TGF_beta"/>
    <property type="match status" value="1"/>
</dbReference>
<dbReference type="KEGG" id="mmur:105869961"/>
<dbReference type="InterPro" id="IPR015617">
    <property type="entry name" value="Growth_differentiation_fac-9_C"/>
</dbReference>
<keyword evidence="18" id="KW-1185">Reference proteome</keyword>
<dbReference type="GO" id="GO:0005615">
    <property type="term" value="C:extracellular space"/>
    <property type="evidence" value="ECO:0007669"/>
    <property type="project" value="UniProtKB-KW"/>
</dbReference>
<keyword evidence="4" id="KW-0202">Cytokine</keyword>
<comment type="similarity">
    <text evidence="2 13">Belongs to the TGF-beta family.</text>
</comment>
<evidence type="ECO:0000256" key="8">
    <source>
        <dbReference type="ARBA" id="ARBA00022729"/>
    </source>
</evidence>
<dbReference type="SUPFAM" id="SSF57501">
    <property type="entry name" value="Cystine-knot cytokines"/>
    <property type="match status" value="1"/>
</dbReference>
<evidence type="ECO:0000256" key="15">
    <source>
        <dbReference type="SAM" id="SignalP"/>
    </source>
</evidence>
<dbReference type="InterPro" id="IPR001839">
    <property type="entry name" value="TGF-b_C"/>
</dbReference>
<keyword evidence="9 13" id="KW-0339">Growth factor</keyword>
<feature type="chain" id="PRO_5044133776" description="Growth/differentiation factor 9" evidence="15">
    <location>
        <begin position="25"/>
        <end position="452"/>
    </location>
</feature>
<dbReference type="CDD" id="cd19403">
    <property type="entry name" value="TGF_beta_GDF9"/>
    <property type="match status" value="1"/>
</dbReference>
<evidence type="ECO:0000256" key="13">
    <source>
        <dbReference type="RuleBase" id="RU000354"/>
    </source>
</evidence>
<evidence type="ECO:0000256" key="1">
    <source>
        <dbReference type="ARBA" id="ARBA00004613"/>
    </source>
</evidence>
<evidence type="ECO:0000256" key="4">
    <source>
        <dbReference type="ARBA" id="ARBA00022514"/>
    </source>
</evidence>
<dbReference type="CTD" id="2661"/>
<evidence type="ECO:0000256" key="5">
    <source>
        <dbReference type="ARBA" id="ARBA00022525"/>
    </source>
</evidence>
<keyword evidence="11" id="KW-0325">Glycoprotein</keyword>
<evidence type="ECO:0000256" key="3">
    <source>
        <dbReference type="ARBA" id="ARBA00017637"/>
    </source>
</evidence>
<keyword evidence="7" id="KW-0165">Cleavage on pair of basic residues</keyword>
<dbReference type="PANTHER" id="PTHR11848:SF19">
    <property type="entry name" value="GROWTH_DIFFERENTIATION FACTOR 9"/>
    <property type="match status" value="1"/>
</dbReference>
<evidence type="ECO:0000313" key="18">
    <source>
        <dbReference type="Proteomes" id="UP000694394"/>
    </source>
</evidence>
<reference evidence="17" key="3">
    <citation type="submission" date="2025-09" db="UniProtKB">
        <authorList>
            <consortium name="Ensembl"/>
        </authorList>
    </citation>
    <scope>IDENTIFICATION</scope>
</reference>
<evidence type="ECO:0000313" key="17">
    <source>
        <dbReference type="Ensembl" id="ENSMICP00000040635.1"/>
    </source>
</evidence>
<evidence type="ECO:0000259" key="16">
    <source>
        <dbReference type="PROSITE" id="PS51362"/>
    </source>
</evidence>
<dbReference type="OMA" id="TWRICVC"/>
<dbReference type="EMBL" id="ABDC03022404">
    <property type="status" value="NOT_ANNOTATED_CDS"/>
    <property type="molecule type" value="Genomic_DNA"/>
</dbReference>
<evidence type="ECO:0000256" key="11">
    <source>
        <dbReference type="ARBA" id="ARBA00023180"/>
    </source>
</evidence>
<feature type="signal peptide" evidence="15">
    <location>
        <begin position="1"/>
        <end position="24"/>
    </location>
</feature>
<keyword evidence="8 15" id="KW-0732">Signal</keyword>
<comment type="subunit">
    <text evidence="12">Homodimer or heterodimer. But, in contrast to other members of this family, cannot be disulfide-linked.</text>
</comment>
<feature type="domain" description="TGF-beta family profile" evidence="16">
    <location>
        <begin position="314"/>
        <end position="452"/>
    </location>
</feature>
<dbReference type="Ensembl" id="ENSMICT00000061232.1">
    <property type="protein sequence ID" value="ENSMICP00000040635.1"/>
    <property type="gene ID" value="ENSMICG00000032249.2"/>
</dbReference>
<dbReference type="GO" id="GO:0008284">
    <property type="term" value="P:positive regulation of cell population proliferation"/>
    <property type="evidence" value="ECO:0007669"/>
    <property type="project" value="Ensembl"/>
</dbReference>
<evidence type="ECO:0000256" key="2">
    <source>
        <dbReference type="ARBA" id="ARBA00006656"/>
    </source>
</evidence>
<dbReference type="SMART" id="SM00204">
    <property type="entry name" value="TGFB"/>
    <property type="match status" value="1"/>
</dbReference>
<dbReference type="GO" id="GO:0005125">
    <property type="term" value="F:cytokine activity"/>
    <property type="evidence" value="ECO:0007669"/>
    <property type="project" value="UniProtKB-KW"/>
</dbReference>
<dbReference type="PROSITE" id="PS00250">
    <property type="entry name" value="TGF_BETA_1"/>
    <property type="match status" value="1"/>
</dbReference>
<evidence type="ECO:0000256" key="12">
    <source>
        <dbReference type="ARBA" id="ARBA00046703"/>
    </source>
</evidence>
<dbReference type="Proteomes" id="UP000694394">
    <property type="component" value="Chromosome 19"/>
</dbReference>
<dbReference type="InterPro" id="IPR015615">
    <property type="entry name" value="TGF-beta-rel"/>
</dbReference>
<dbReference type="InterPro" id="IPR029034">
    <property type="entry name" value="Cystine-knot_cytokine"/>
</dbReference>
<name>A0A8B7G733_MICMU</name>
<keyword evidence="5" id="KW-0964">Secreted</keyword>
<protein>
    <recommendedName>
        <fullName evidence="3">Growth/differentiation factor 9</fullName>
    </recommendedName>
</protein>
<dbReference type="FunFam" id="2.10.90.10:FF:000012">
    <property type="entry name" value="Growth/differentiation factor 9 (Predicted)"/>
    <property type="match status" value="1"/>
</dbReference>
<dbReference type="GO" id="GO:2000870">
    <property type="term" value="P:regulation of progesterone secretion"/>
    <property type="evidence" value="ECO:0007669"/>
    <property type="project" value="Ensembl"/>
</dbReference>
<keyword evidence="6" id="KW-0597">Phosphoprotein</keyword>
<proteinExistence type="inferred from homology"/>
<organism evidence="17 18">
    <name type="scientific">Microcebus murinus</name>
    <name type="common">Gray mouse lemur</name>
    <name type="synonym">Lemur murinus</name>
    <dbReference type="NCBI Taxonomy" id="30608"/>
    <lineage>
        <taxon>Eukaryota</taxon>
        <taxon>Metazoa</taxon>
        <taxon>Chordata</taxon>
        <taxon>Craniata</taxon>
        <taxon>Vertebrata</taxon>
        <taxon>Euteleostomi</taxon>
        <taxon>Mammalia</taxon>
        <taxon>Eutheria</taxon>
        <taxon>Euarchontoglires</taxon>
        <taxon>Primates</taxon>
        <taxon>Strepsirrhini</taxon>
        <taxon>Lemuriformes</taxon>
        <taxon>Cheirogaleidae</taxon>
        <taxon>Microcebus</taxon>
    </lineage>
</organism>
<comment type="subcellular location">
    <subcellularLocation>
        <location evidence="1">Secreted</location>
    </subcellularLocation>
</comment>
<dbReference type="PANTHER" id="PTHR11848">
    <property type="entry name" value="TGF-BETA FAMILY"/>
    <property type="match status" value="1"/>
</dbReference>
<dbReference type="OrthoDB" id="6427922at2759"/>
<reference evidence="17" key="1">
    <citation type="submission" date="2016-12" db="EMBL/GenBank/DDBJ databases">
        <title>Mouse lemur reference genome and diversity panel.</title>
        <authorList>
            <person name="Harris R."/>
            <person name="Larsen P."/>
            <person name="Liu Y."/>
            <person name="Hughes D.S."/>
            <person name="Murali S."/>
            <person name="Raveendran M."/>
            <person name="Korchina V."/>
            <person name="Wang M."/>
            <person name="Jhangiani S."/>
            <person name="Bandaranaike D."/>
            <person name="Bellair M."/>
            <person name="Blankenburg K."/>
            <person name="Chao H."/>
            <person name="Dahdouli M."/>
            <person name="Dinh H."/>
            <person name="Doddapaneni H."/>
            <person name="English A."/>
            <person name="Firestine M."/>
            <person name="Gnanaolivu R."/>
            <person name="Gross S."/>
            <person name="Hernandez B."/>
            <person name="Javaid M."/>
            <person name="Jayaseelan J."/>
            <person name="Jones J."/>
            <person name="Khan Z."/>
            <person name="Kovar C."/>
            <person name="Kurapati P."/>
            <person name="Le B."/>
            <person name="Lee S."/>
            <person name="Li M."/>
            <person name="Mathew T."/>
            <person name="Narasimhan A."/>
            <person name="Ngo D."/>
            <person name="Nguyen L."/>
            <person name="Okwuonu G."/>
            <person name="Ongeri F."/>
            <person name="Osuji N."/>
            <person name="Pu L.-L."/>
            <person name="Puazo M."/>
            <person name="Quiroz J."/>
            <person name="Raj R."/>
            <person name="Rajbhandari K."/>
            <person name="Reid J.G."/>
            <person name="Santibanez J."/>
            <person name="Sexton D."/>
            <person name="Skinner E."/>
            <person name="Vee V."/>
            <person name="Weissenberger G."/>
            <person name="Wu Y."/>
            <person name="Xin Y."/>
            <person name="Han Y."/>
            <person name="Campbell C."/>
            <person name="Brown A."/>
            <person name="Sullivan B."/>
            <person name="Shelton J."/>
            <person name="Brown S."/>
            <person name="Dudchenko O."/>
            <person name="Machol I."/>
            <person name="Durand N."/>
            <person name="Shamim M."/>
            <person name="Lieberman A."/>
            <person name="Muzny D.M."/>
            <person name="Richards S."/>
            <person name="Yoder A."/>
            <person name="Worley K.C."/>
            <person name="Rogers J."/>
            <person name="Gibbs R.A."/>
        </authorList>
    </citation>
    <scope>NUCLEOTIDE SEQUENCE [LARGE SCALE GENOMIC DNA]</scope>
</reference>
<evidence type="ECO:0000256" key="9">
    <source>
        <dbReference type="ARBA" id="ARBA00023030"/>
    </source>
</evidence>
<dbReference type="RefSeq" id="XP_012617605.1">
    <property type="nucleotide sequence ID" value="XM_012762151.2"/>
</dbReference>
<dbReference type="GeneTree" id="ENSGT00940000159784"/>
<dbReference type="Gene3D" id="2.10.90.10">
    <property type="entry name" value="Cystine-knot cytokines"/>
    <property type="match status" value="1"/>
</dbReference>
<reference evidence="17" key="2">
    <citation type="submission" date="2025-08" db="UniProtKB">
        <authorList>
            <consortium name="Ensembl"/>
        </authorList>
    </citation>
    <scope>IDENTIFICATION</scope>
</reference>
<keyword evidence="10" id="KW-1015">Disulfide bond</keyword>
<evidence type="ECO:0000256" key="6">
    <source>
        <dbReference type="ARBA" id="ARBA00022553"/>
    </source>
</evidence>
<dbReference type="AlphaFoldDB" id="A0A8B7G733"/>
<dbReference type="GeneID" id="105869961"/>
<feature type="region of interest" description="Disordered" evidence="14">
    <location>
        <begin position="277"/>
        <end position="323"/>
    </location>
</feature>